<gene>
    <name evidence="5" type="ORF">JCGZ_12172</name>
</gene>
<evidence type="ECO:0000259" key="4">
    <source>
        <dbReference type="Pfam" id="PF00891"/>
    </source>
</evidence>
<sequence length="113" mass="12730">MFVSVPKGDAIFMKWILHGWSDEYCLKLLKNCYEALPSKGKVIVAESILPLAPENAVSSHIVFEQDLFMFAQTPGGKERTQKDYETLAIKSGFSSCEVVCCAYNSWVMEFHKA</sequence>
<dbReference type="OrthoDB" id="1606438at2759"/>
<evidence type="ECO:0000256" key="3">
    <source>
        <dbReference type="ARBA" id="ARBA00022691"/>
    </source>
</evidence>
<reference evidence="5 6" key="1">
    <citation type="journal article" date="2014" name="PLoS ONE">
        <title>Global Analysis of Gene Expression Profiles in Physic Nut (Jatropha curcas L.) Seedlings Exposed to Salt Stress.</title>
        <authorList>
            <person name="Zhang L."/>
            <person name="Zhang C."/>
            <person name="Wu P."/>
            <person name="Chen Y."/>
            <person name="Li M."/>
            <person name="Jiang H."/>
            <person name="Wu G."/>
        </authorList>
    </citation>
    <scope>NUCLEOTIDE SEQUENCE [LARGE SCALE GENOMIC DNA]</scope>
    <source>
        <strain evidence="6">cv. GZQX0401</strain>
        <tissue evidence="5">Young leaves</tissue>
    </source>
</reference>
<protein>
    <recommendedName>
        <fullName evidence="4">O-methyltransferase C-terminal domain-containing protein</fullName>
    </recommendedName>
</protein>
<dbReference type="GO" id="GO:0008171">
    <property type="term" value="F:O-methyltransferase activity"/>
    <property type="evidence" value="ECO:0007669"/>
    <property type="project" value="InterPro"/>
</dbReference>
<dbReference type="InterPro" id="IPR029063">
    <property type="entry name" value="SAM-dependent_MTases_sf"/>
</dbReference>
<accession>A0A067KKS7</accession>
<evidence type="ECO:0000256" key="1">
    <source>
        <dbReference type="ARBA" id="ARBA00022603"/>
    </source>
</evidence>
<dbReference type="GO" id="GO:0032259">
    <property type="term" value="P:methylation"/>
    <property type="evidence" value="ECO:0007669"/>
    <property type="project" value="UniProtKB-KW"/>
</dbReference>
<dbReference type="PANTHER" id="PTHR11746">
    <property type="entry name" value="O-METHYLTRANSFERASE"/>
    <property type="match status" value="1"/>
</dbReference>
<name>A0A067KKS7_JATCU</name>
<dbReference type="InterPro" id="IPR016461">
    <property type="entry name" value="COMT-like"/>
</dbReference>
<evidence type="ECO:0000313" key="5">
    <source>
        <dbReference type="EMBL" id="KDP32880.1"/>
    </source>
</evidence>
<dbReference type="Proteomes" id="UP000027138">
    <property type="component" value="Unassembled WGS sequence"/>
</dbReference>
<dbReference type="AlphaFoldDB" id="A0A067KKS7"/>
<keyword evidence="2" id="KW-0808">Transferase</keyword>
<feature type="domain" description="O-methyltransferase C-terminal" evidence="4">
    <location>
        <begin position="1"/>
        <end position="94"/>
    </location>
</feature>
<dbReference type="Pfam" id="PF00891">
    <property type="entry name" value="Methyltransf_2"/>
    <property type="match status" value="1"/>
</dbReference>
<keyword evidence="6" id="KW-1185">Reference proteome</keyword>
<dbReference type="SUPFAM" id="SSF53335">
    <property type="entry name" value="S-adenosyl-L-methionine-dependent methyltransferases"/>
    <property type="match status" value="1"/>
</dbReference>
<evidence type="ECO:0000256" key="2">
    <source>
        <dbReference type="ARBA" id="ARBA00022679"/>
    </source>
</evidence>
<evidence type="ECO:0000313" key="6">
    <source>
        <dbReference type="Proteomes" id="UP000027138"/>
    </source>
</evidence>
<proteinExistence type="predicted"/>
<dbReference type="STRING" id="180498.A0A067KKS7"/>
<dbReference type="EMBL" id="KK914570">
    <property type="protein sequence ID" value="KDP32880.1"/>
    <property type="molecule type" value="Genomic_DNA"/>
</dbReference>
<keyword evidence="1" id="KW-0489">Methyltransferase</keyword>
<keyword evidence="3" id="KW-0949">S-adenosyl-L-methionine</keyword>
<dbReference type="Gene3D" id="3.40.50.150">
    <property type="entry name" value="Vaccinia Virus protein VP39"/>
    <property type="match status" value="1"/>
</dbReference>
<dbReference type="InterPro" id="IPR001077">
    <property type="entry name" value="COMT_C"/>
</dbReference>
<organism evidence="5 6">
    <name type="scientific">Jatropha curcas</name>
    <name type="common">Barbados nut</name>
    <dbReference type="NCBI Taxonomy" id="180498"/>
    <lineage>
        <taxon>Eukaryota</taxon>
        <taxon>Viridiplantae</taxon>
        <taxon>Streptophyta</taxon>
        <taxon>Embryophyta</taxon>
        <taxon>Tracheophyta</taxon>
        <taxon>Spermatophyta</taxon>
        <taxon>Magnoliopsida</taxon>
        <taxon>eudicotyledons</taxon>
        <taxon>Gunneridae</taxon>
        <taxon>Pentapetalae</taxon>
        <taxon>rosids</taxon>
        <taxon>fabids</taxon>
        <taxon>Malpighiales</taxon>
        <taxon>Euphorbiaceae</taxon>
        <taxon>Crotonoideae</taxon>
        <taxon>Jatropheae</taxon>
        <taxon>Jatropha</taxon>
    </lineage>
</organism>